<protein>
    <submittedName>
        <fullName evidence="1">Uncharacterized protein</fullName>
    </submittedName>
</protein>
<feature type="non-terminal residue" evidence="1">
    <location>
        <position position="1"/>
    </location>
</feature>
<keyword evidence="2" id="KW-1185">Reference proteome</keyword>
<dbReference type="Proteomes" id="UP000824120">
    <property type="component" value="Chromosome 7"/>
</dbReference>
<sequence length="77" mass="8909">NSDNNKLDGTHIVKRLVEEDNTNELWDVQLAVNLSPRQYKSARKGKKQVNDPNKLFKEFDPTIIKSSNQQTNIKLEN</sequence>
<dbReference type="EMBL" id="JACXVP010000007">
    <property type="protein sequence ID" value="KAG5595071.1"/>
    <property type="molecule type" value="Genomic_DNA"/>
</dbReference>
<evidence type="ECO:0000313" key="1">
    <source>
        <dbReference type="EMBL" id="KAG5595071.1"/>
    </source>
</evidence>
<comment type="caution">
    <text evidence="1">The sequence shown here is derived from an EMBL/GenBank/DDBJ whole genome shotgun (WGS) entry which is preliminary data.</text>
</comment>
<accession>A0A9J5Y592</accession>
<name>A0A9J5Y592_SOLCO</name>
<gene>
    <name evidence="1" type="ORF">H5410_036303</name>
</gene>
<reference evidence="1 2" key="1">
    <citation type="submission" date="2020-09" db="EMBL/GenBank/DDBJ databases">
        <title>De no assembly of potato wild relative species, Solanum commersonii.</title>
        <authorList>
            <person name="Cho K."/>
        </authorList>
    </citation>
    <scope>NUCLEOTIDE SEQUENCE [LARGE SCALE GENOMIC DNA]</scope>
    <source>
        <strain evidence="1">LZ3.2</strain>
        <tissue evidence="1">Leaf</tissue>
    </source>
</reference>
<proteinExistence type="predicted"/>
<organism evidence="1 2">
    <name type="scientific">Solanum commersonii</name>
    <name type="common">Commerson's wild potato</name>
    <name type="synonym">Commerson's nightshade</name>
    <dbReference type="NCBI Taxonomy" id="4109"/>
    <lineage>
        <taxon>Eukaryota</taxon>
        <taxon>Viridiplantae</taxon>
        <taxon>Streptophyta</taxon>
        <taxon>Embryophyta</taxon>
        <taxon>Tracheophyta</taxon>
        <taxon>Spermatophyta</taxon>
        <taxon>Magnoliopsida</taxon>
        <taxon>eudicotyledons</taxon>
        <taxon>Gunneridae</taxon>
        <taxon>Pentapetalae</taxon>
        <taxon>asterids</taxon>
        <taxon>lamiids</taxon>
        <taxon>Solanales</taxon>
        <taxon>Solanaceae</taxon>
        <taxon>Solanoideae</taxon>
        <taxon>Solaneae</taxon>
        <taxon>Solanum</taxon>
    </lineage>
</organism>
<dbReference type="AlphaFoldDB" id="A0A9J5Y592"/>
<evidence type="ECO:0000313" key="2">
    <source>
        <dbReference type="Proteomes" id="UP000824120"/>
    </source>
</evidence>